<dbReference type="SUPFAM" id="SSF52540">
    <property type="entry name" value="P-loop containing nucleoside triphosphate hydrolases"/>
    <property type="match status" value="1"/>
</dbReference>
<accession>A0A2S8G3L7</accession>
<protein>
    <recommendedName>
        <fullName evidence="1">NERD domain-containing protein</fullName>
    </recommendedName>
</protein>
<dbReference type="PANTHER" id="PTHR11070:SF45">
    <property type="entry name" value="DNA 3'-5' HELICASE"/>
    <property type="match status" value="1"/>
</dbReference>
<reference evidence="2 3" key="1">
    <citation type="submission" date="2018-02" db="EMBL/GenBank/DDBJ databases">
        <title>Comparative genomes isolates from brazilian mangrove.</title>
        <authorList>
            <person name="Araujo J.E."/>
            <person name="Taketani R.G."/>
            <person name="Silva M.C.P."/>
            <person name="Loureco M.V."/>
            <person name="Andreote F.D."/>
        </authorList>
    </citation>
    <scope>NUCLEOTIDE SEQUENCE [LARGE SCALE GENOMIC DNA]</scope>
    <source>
        <strain evidence="2 3">HEX-2 MGV</strain>
    </source>
</reference>
<dbReference type="InterPro" id="IPR000212">
    <property type="entry name" value="DNA_helicase_UvrD/REP"/>
</dbReference>
<dbReference type="Gene3D" id="3.40.50.300">
    <property type="entry name" value="P-loop containing nucleotide triphosphate hydrolases"/>
    <property type="match status" value="2"/>
</dbReference>
<dbReference type="InterPro" id="IPR011528">
    <property type="entry name" value="NERD"/>
</dbReference>
<gene>
    <name evidence="2" type="ORF">C5Y96_02985</name>
</gene>
<dbReference type="InterPro" id="IPR027417">
    <property type="entry name" value="P-loop_NTPase"/>
</dbReference>
<evidence type="ECO:0000313" key="2">
    <source>
        <dbReference type="EMBL" id="PQO38851.1"/>
    </source>
</evidence>
<feature type="domain" description="NERD" evidence="1">
    <location>
        <begin position="22"/>
        <end position="126"/>
    </location>
</feature>
<sequence length="563" mass="64250">MARLMARLFPNLDPETITLKPERDVARALVRDLPDDCLIYHSFCWLRRDENGNRETLREGETDFLILDPNFGILILEVKGGDVRHRVRNGHDDYYRVLPGGGERDPGNAFEQARKSMHAITEILQIKDLPDWFGGCFGYAVSFPDQTNRGAIPNDGDTSIVFLAEHLDDMGRAVRGAFKRWNRRKHPSLSSDAMKLCRERLRPVFGLIPARWRELEKDEEQLVTLTTQQQLVLDGLSDNRRLAIRGGAGTGKTMLGLWRAVEYAKEGNDTLFLCFNRQLSQWLNERMDEELDFKTRKRLHINTFHGLCRKFYREAKLPFSPPQDPKQISEFWANAVPNKMFDVLLDEVTHLRFDAIVVDEGQDFRSDWWLVVEALNRETNGRLAIFYDPNQNIFNDDNTLPQTDAVFHLKINCRNTREIHNYSVKKMSADVQSSMRAPAGSPPIEIKVGDGHQQRDRCEALIKSWKSDYRVSADRLAILSHRKLERSCFHTVSRVAGMPITSDLKEWKDGGGVLFSTFAAFKGLEADAVILLTSNSSPPSPGDFYVASSRAKHLLGIIETADC</sequence>
<dbReference type="GO" id="GO:0003677">
    <property type="term" value="F:DNA binding"/>
    <property type="evidence" value="ECO:0007669"/>
    <property type="project" value="InterPro"/>
</dbReference>
<proteinExistence type="predicted"/>
<dbReference type="EMBL" id="PUIA01000016">
    <property type="protein sequence ID" value="PQO38851.1"/>
    <property type="molecule type" value="Genomic_DNA"/>
</dbReference>
<dbReference type="PANTHER" id="PTHR11070">
    <property type="entry name" value="UVRD / RECB / PCRA DNA HELICASE FAMILY MEMBER"/>
    <property type="match status" value="1"/>
</dbReference>
<name>A0A2S8G3L7_9BACT</name>
<dbReference type="AlphaFoldDB" id="A0A2S8G3L7"/>
<evidence type="ECO:0000313" key="3">
    <source>
        <dbReference type="Proteomes" id="UP000240009"/>
    </source>
</evidence>
<dbReference type="Pfam" id="PF13245">
    <property type="entry name" value="AAA_19"/>
    <property type="match status" value="1"/>
</dbReference>
<evidence type="ECO:0000259" key="1">
    <source>
        <dbReference type="Pfam" id="PF08378"/>
    </source>
</evidence>
<dbReference type="GO" id="GO:0005829">
    <property type="term" value="C:cytosol"/>
    <property type="evidence" value="ECO:0007669"/>
    <property type="project" value="TreeGrafter"/>
</dbReference>
<dbReference type="GO" id="GO:0005524">
    <property type="term" value="F:ATP binding"/>
    <property type="evidence" value="ECO:0007669"/>
    <property type="project" value="InterPro"/>
</dbReference>
<comment type="caution">
    <text evidence="2">The sequence shown here is derived from an EMBL/GenBank/DDBJ whole genome shotgun (WGS) entry which is preliminary data.</text>
</comment>
<dbReference type="GO" id="GO:0043138">
    <property type="term" value="F:3'-5' DNA helicase activity"/>
    <property type="evidence" value="ECO:0007669"/>
    <property type="project" value="TreeGrafter"/>
</dbReference>
<dbReference type="Proteomes" id="UP000240009">
    <property type="component" value="Unassembled WGS sequence"/>
</dbReference>
<organism evidence="2 3">
    <name type="scientific">Blastopirellula marina</name>
    <dbReference type="NCBI Taxonomy" id="124"/>
    <lineage>
        <taxon>Bacteria</taxon>
        <taxon>Pseudomonadati</taxon>
        <taxon>Planctomycetota</taxon>
        <taxon>Planctomycetia</taxon>
        <taxon>Pirellulales</taxon>
        <taxon>Pirellulaceae</taxon>
        <taxon>Blastopirellula</taxon>
    </lineage>
</organism>
<dbReference type="GO" id="GO:0000725">
    <property type="term" value="P:recombinational repair"/>
    <property type="evidence" value="ECO:0007669"/>
    <property type="project" value="TreeGrafter"/>
</dbReference>
<dbReference type="Pfam" id="PF08378">
    <property type="entry name" value="NERD"/>
    <property type="match status" value="1"/>
</dbReference>